<dbReference type="Proteomes" id="UP000006281">
    <property type="component" value="Chromosome"/>
</dbReference>
<feature type="region of interest" description="Disordered" evidence="1">
    <location>
        <begin position="1"/>
        <end position="27"/>
    </location>
</feature>
<dbReference type="KEGG" id="sesp:BN6_03230"/>
<organism evidence="3 4">
    <name type="scientific">Saccharothrix espanaensis (strain ATCC 51144 / DSM 44229 / JCM 9112 / NBRC 15066 / NRRL 15764)</name>
    <dbReference type="NCBI Taxonomy" id="1179773"/>
    <lineage>
        <taxon>Bacteria</taxon>
        <taxon>Bacillati</taxon>
        <taxon>Actinomycetota</taxon>
        <taxon>Actinomycetes</taxon>
        <taxon>Pseudonocardiales</taxon>
        <taxon>Pseudonocardiaceae</taxon>
        <taxon>Saccharothrix</taxon>
    </lineage>
</organism>
<sequence length="154" mass="15389">MDDGHAAGVAAKSLRGGNVTPGRPRPPKVVAGHRSLLSGDRGAVTVEAALAVCGLVAFVVVGVEVVLTVLAQVQCTDAAREAARLVARGDPGRASTAAAAIAPAGAQLVIRHDGDTARVEVASRRRLVDVRADAYAVLEPGVATSNAPTGTADG</sequence>
<dbReference type="NCBIfam" id="NF041390">
    <property type="entry name" value="TadE_Rv3655c"/>
    <property type="match status" value="1"/>
</dbReference>
<protein>
    <submittedName>
        <fullName evidence="3">Putative membrane protein</fullName>
    </submittedName>
</protein>
<proteinExistence type="predicted"/>
<dbReference type="InterPro" id="IPR049790">
    <property type="entry name" value="Rv3655c/TadE"/>
</dbReference>
<evidence type="ECO:0000313" key="4">
    <source>
        <dbReference type="Proteomes" id="UP000006281"/>
    </source>
</evidence>
<dbReference type="eggNOG" id="ENOG503419G">
    <property type="taxonomic scope" value="Bacteria"/>
</dbReference>
<dbReference type="PATRIC" id="fig|1179773.3.peg.329"/>
<evidence type="ECO:0000313" key="3">
    <source>
        <dbReference type="EMBL" id="CCH27655.1"/>
    </source>
</evidence>
<evidence type="ECO:0000256" key="2">
    <source>
        <dbReference type="SAM" id="Phobius"/>
    </source>
</evidence>
<name>K0JNR7_SACES</name>
<keyword evidence="2" id="KW-0472">Membrane</keyword>
<evidence type="ECO:0000256" key="1">
    <source>
        <dbReference type="SAM" id="MobiDB-lite"/>
    </source>
</evidence>
<gene>
    <name evidence="3" type="ordered locus">BN6_03230</name>
</gene>
<dbReference type="HOGENOM" id="CLU_116311_1_0_11"/>
<reference evidence="3 4" key="1">
    <citation type="journal article" date="2012" name="BMC Genomics">
        <title>Complete genome sequence of Saccharothrix espanaensis DSM 44229T and comparison to the other completely sequenced Pseudonocardiaceae.</title>
        <authorList>
            <person name="Strobel T."/>
            <person name="Al-Dilaimi A."/>
            <person name="Blom J."/>
            <person name="Gessner A."/>
            <person name="Kalinowski J."/>
            <person name="Luzhetska M."/>
            <person name="Puhler A."/>
            <person name="Szczepanowski R."/>
            <person name="Bechthold A."/>
            <person name="Ruckert C."/>
        </authorList>
    </citation>
    <scope>NUCLEOTIDE SEQUENCE [LARGE SCALE GENOMIC DNA]</scope>
    <source>
        <strain evidence="4">ATCC 51144 / DSM 44229 / JCM 9112 / NBRC 15066 / NRRL 15764</strain>
    </source>
</reference>
<dbReference type="EMBL" id="HE804045">
    <property type="protein sequence ID" value="CCH27655.1"/>
    <property type="molecule type" value="Genomic_DNA"/>
</dbReference>
<accession>K0JNR7</accession>
<dbReference type="STRING" id="1179773.BN6_03230"/>
<keyword evidence="4" id="KW-1185">Reference proteome</keyword>
<keyword evidence="2" id="KW-1133">Transmembrane helix</keyword>
<keyword evidence="2" id="KW-0812">Transmembrane</keyword>
<dbReference type="AlphaFoldDB" id="K0JNR7"/>
<feature type="transmembrane region" description="Helical" evidence="2">
    <location>
        <begin position="48"/>
        <end position="70"/>
    </location>
</feature>